<dbReference type="Pfam" id="PF00590">
    <property type="entry name" value="TP_methylase"/>
    <property type="match status" value="1"/>
</dbReference>
<comment type="similarity">
    <text evidence="6">Belongs to the methyltransferase superfamily. RsmI family.</text>
</comment>
<feature type="domain" description="Tetrapyrrole methylase" evidence="8">
    <location>
        <begin position="3"/>
        <end position="202"/>
    </location>
</feature>
<sequence>MSKLYIVPTPIGNLEDMTLRAINVLKSVNVILAEDTRKSAILLKHFSIQAKLQSHHKFNEHKTVDMVADLIGAGQSVALISDAGTPGISDPGFLLVRTCLERDIDVECLPGATAFVPALVNSGLPCDKFVFEGFLPQKKGRQTRLEKMATEDRTIVFYESPHRLVKTLTQLAEFMGPDRKASVSRELTKLYEENARGTLAELIAHFSAKEVKGEIVIIVEGLTQKETKKKNKYRNDEDEEFDSDEWVE</sequence>
<reference evidence="9 10" key="1">
    <citation type="submission" date="2019-03" db="EMBL/GenBank/DDBJ databases">
        <title>Genomic Encyclopedia of Archaeal and Bacterial Type Strains, Phase II (KMG-II): from individual species to whole genera.</title>
        <authorList>
            <person name="Goeker M."/>
        </authorList>
    </citation>
    <scope>NUCLEOTIDE SEQUENCE [LARGE SCALE GENOMIC DNA]</scope>
    <source>
        <strain evidence="9 10">RL-C</strain>
    </source>
</reference>
<comment type="catalytic activity">
    <reaction evidence="6">
        <text>cytidine(1402) in 16S rRNA + S-adenosyl-L-methionine = 2'-O-methylcytidine(1402) in 16S rRNA + S-adenosyl-L-homocysteine + H(+)</text>
        <dbReference type="Rhea" id="RHEA:42924"/>
        <dbReference type="Rhea" id="RHEA-COMP:10285"/>
        <dbReference type="Rhea" id="RHEA-COMP:10286"/>
        <dbReference type="ChEBI" id="CHEBI:15378"/>
        <dbReference type="ChEBI" id="CHEBI:57856"/>
        <dbReference type="ChEBI" id="CHEBI:59789"/>
        <dbReference type="ChEBI" id="CHEBI:74495"/>
        <dbReference type="ChEBI" id="CHEBI:82748"/>
        <dbReference type="EC" id="2.1.1.198"/>
    </reaction>
</comment>
<dbReference type="FunFam" id="3.30.950.10:FF:000002">
    <property type="entry name" value="Ribosomal RNA small subunit methyltransferase I"/>
    <property type="match status" value="1"/>
</dbReference>
<dbReference type="HAMAP" id="MF_01877">
    <property type="entry name" value="16SrRNA_methyltr_I"/>
    <property type="match status" value="1"/>
</dbReference>
<dbReference type="GO" id="GO:0005737">
    <property type="term" value="C:cytoplasm"/>
    <property type="evidence" value="ECO:0007669"/>
    <property type="project" value="UniProtKB-SubCell"/>
</dbReference>
<dbReference type="PANTHER" id="PTHR46111:SF1">
    <property type="entry name" value="RIBOSOMAL RNA SMALL SUBUNIT METHYLTRANSFERASE I"/>
    <property type="match status" value="1"/>
</dbReference>
<dbReference type="PIRSF" id="PIRSF005917">
    <property type="entry name" value="MTase_YraL"/>
    <property type="match status" value="1"/>
</dbReference>
<gene>
    <name evidence="6" type="primary">rsmI</name>
    <name evidence="9" type="ORF">CLV25_10998</name>
</gene>
<dbReference type="PROSITE" id="PS01296">
    <property type="entry name" value="RSMI"/>
    <property type="match status" value="1"/>
</dbReference>
<name>A0A4R2EPW3_9BACT</name>
<dbReference type="GO" id="GO:0070677">
    <property type="term" value="F:rRNA (cytosine-2'-O-)-methyltransferase activity"/>
    <property type="evidence" value="ECO:0007669"/>
    <property type="project" value="UniProtKB-UniRule"/>
</dbReference>
<dbReference type="OrthoDB" id="9809084at2"/>
<comment type="subcellular location">
    <subcellularLocation>
        <location evidence="6">Cytoplasm</location>
    </subcellularLocation>
</comment>
<evidence type="ECO:0000256" key="2">
    <source>
        <dbReference type="ARBA" id="ARBA00022552"/>
    </source>
</evidence>
<dbReference type="InterPro" id="IPR018063">
    <property type="entry name" value="SAM_MeTrfase_RsmI_CS"/>
</dbReference>
<keyword evidence="3 6" id="KW-0489">Methyltransferase</keyword>
<dbReference type="InterPro" id="IPR014777">
    <property type="entry name" value="4pyrrole_Mease_sub1"/>
</dbReference>
<evidence type="ECO:0000256" key="5">
    <source>
        <dbReference type="ARBA" id="ARBA00022691"/>
    </source>
</evidence>
<feature type="compositionally biased region" description="Acidic residues" evidence="7">
    <location>
        <begin position="236"/>
        <end position="248"/>
    </location>
</feature>
<evidence type="ECO:0000259" key="8">
    <source>
        <dbReference type="Pfam" id="PF00590"/>
    </source>
</evidence>
<dbReference type="EMBL" id="SLWB01000009">
    <property type="protein sequence ID" value="TCN66469.1"/>
    <property type="molecule type" value="Genomic_DNA"/>
</dbReference>
<evidence type="ECO:0000256" key="7">
    <source>
        <dbReference type="SAM" id="MobiDB-lite"/>
    </source>
</evidence>
<dbReference type="CDD" id="cd11648">
    <property type="entry name" value="RsmI"/>
    <property type="match status" value="1"/>
</dbReference>
<dbReference type="InterPro" id="IPR014776">
    <property type="entry name" value="4pyrrole_Mease_sub2"/>
</dbReference>
<comment type="caution">
    <text evidence="9">The sequence shown here is derived from an EMBL/GenBank/DDBJ whole genome shotgun (WGS) entry which is preliminary data.</text>
</comment>
<organism evidence="9 10">
    <name type="scientific">Acetobacteroides hydrogenigenes</name>
    <dbReference type="NCBI Taxonomy" id="979970"/>
    <lineage>
        <taxon>Bacteria</taxon>
        <taxon>Pseudomonadati</taxon>
        <taxon>Bacteroidota</taxon>
        <taxon>Bacteroidia</taxon>
        <taxon>Bacteroidales</taxon>
        <taxon>Rikenellaceae</taxon>
        <taxon>Acetobacteroides</taxon>
    </lineage>
</organism>
<accession>A0A4R2EPW3</accession>
<keyword evidence="5 6" id="KW-0949">S-adenosyl-L-methionine</keyword>
<keyword evidence="1 6" id="KW-0963">Cytoplasm</keyword>
<dbReference type="Gene3D" id="3.30.950.10">
    <property type="entry name" value="Methyltransferase, Cobalt-precorrin-4 Transmethylase, Domain 2"/>
    <property type="match status" value="1"/>
</dbReference>
<keyword evidence="4 6" id="KW-0808">Transferase</keyword>
<dbReference type="InterPro" id="IPR000878">
    <property type="entry name" value="4pyrrol_Mease"/>
</dbReference>
<evidence type="ECO:0000256" key="4">
    <source>
        <dbReference type="ARBA" id="ARBA00022679"/>
    </source>
</evidence>
<dbReference type="InterPro" id="IPR008189">
    <property type="entry name" value="rRNA_ssu_MeTfrase_I"/>
</dbReference>
<dbReference type="SUPFAM" id="SSF53790">
    <property type="entry name" value="Tetrapyrrole methylase"/>
    <property type="match status" value="1"/>
</dbReference>
<dbReference type="EC" id="2.1.1.198" evidence="6"/>
<keyword evidence="2 6" id="KW-0698">rRNA processing</keyword>
<dbReference type="Proteomes" id="UP000294830">
    <property type="component" value="Unassembled WGS sequence"/>
</dbReference>
<evidence type="ECO:0000313" key="9">
    <source>
        <dbReference type="EMBL" id="TCN66469.1"/>
    </source>
</evidence>
<dbReference type="InterPro" id="IPR035996">
    <property type="entry name" value="4pyrrol_Methylase_sf"/>
</dbReference>
<evidence type="ECO:0000256" key="6">
    <source>
        <dbReference type="HAMAP-Rule" id="MF_01877"/>
    </source>
</evidence>
<dbReference type="RefSeq" id="WP_131839592.1">
    <property type="nucleotide sequence ID" value="NZ_SLWB01000009.1"/>
</dbReference>
<comment type="function">
    <text evidence="6">Catalyzes the 2'-O-methylation of the ribose of cytidine 1402 (C1402) in 16S rRNA.</text>
</comment>
<dbReference type="PANTHER" id="PTHR46111">
    <property type="entry name" value="RIBOSOMAL RNA SMALL SUBUNIT METHYLTRANSFERASE I"/>
    <property type="match status" value="1"/>
</dbReference>
<evidence type="ECO:0000313" key="10">
    <source>
        <dbReference type="Proteomes" id="UP000294830"/>
    </source>
</evidence>
<proteinExistence type="inferred from homology"/>
<protein>
    <recommendedName>
        <fullName evidence="6">Ribosomal RNA small subunit methyltransferase I</fullName>
        <ecNumber evidence="6">2.1.1.198</ecNumber>
    </recommendedName>
    <alternativeName>
        <fullName evidence="6">16S rRNA 2'-O-ribose C1402 methyltransferase</fullName>
    </alternativeName>
    <alternativeName>
        <fullName evidence="6">rRNA (cytidine-2'-O-)-methyltransferase RsmI</fullName>
    </alternativeName>
</protein>
<evidence type="ECO:0000256" key="3">
    <source>
        <dbReference type="ARBA" id="ARBA00022603"/>
    </source>
</evidence>
<evidence type="ECO:0000256" key="1">
    <source>
        <dbReference type="ARBA" id="ARBA00022490"/>
    </source>
</evidence>
<keyword evidence="10" id="KW-1185">Reference proteome</keyword>
<feature type="region of interest" description="Disordered" evidence="7">
    <location>
        <begin position="227"/>
        <end position="248"/>
    </location>
</feature>
<dbReference type="FunFam" id="3.40.1010.10:FF:000007">
    <property type="entry name" value="Ribosomal RNA small subunit methyltransferase I"/>
    <property type="match status" value="1"/>
</dbReference>
<dbReference type="NCBIfam" id="TIGR00096">
    <property type="entry name" value="16S rRNA (cytidine(1402)-2'-O)-methyltransferase"/>
    <property type="match status" value="1"/>
</dbReference>
<dbReference type="Gene3D" id="3.40.1010.10">
    <property type="entry name" value="Cobalt-precorrin-4 Transmethylase, Domain 1"/>
    <property type="match status" value="1"/>
</dbReference>
<dbReference type="AlphaFoldDB" id="A0A4R2EPW3"/>